<dbReference type="Gene3D" id="4.10.240.10">
    <property type="entry name" value="Zn(2)-C6 fungal-type DNA-binding domain"/>
    <property type="match status" value="1"/>
</dbReference>
<dbReference type="CDD" id="cd12148">
    <property type="entry name" value="fungal_TF_MHR"/>
    <property type="match status" value="1"/>
</dbReference>
<dbReference type="GO" id="GO:0045944">
    <property type="term" value="P:positive regulation of transcription by RNA polymerase II"/>
    <property type="evidence" value="ECO:0007669"/>
    <property type="project" value="TreeGrafter"/>
</dbReference>
<protein>
    <submittedName>
        <fullName evidence="10">Fungal-specific transcription factor domain-domain-containing protein</fullName>
    </submittedName>
</protein>
<dbReference type="OrthoDB" id="25921at2759"/>
<accession>A0A1Y2DQW5</accession>
<dbReference type="PROSITE" id="PS50048">
    <property type="entry name" value="ZN2_CY6_FUNGAL_2"/>
    <property type="match status" value="1"/>
</dbReference>
<dbReference type="GO" id="GO:0006351">
    <property type="term" value="P:DNA-templated transcription"/>
    <property type="evidence" value="ECO:0007669"/>
    <property type="project" value="InterPro"/>
</dbReference>
<evidence type="ECO:0000256" key="5">
    <source>
        <dbReference type="ARBA" id="ARBA00023125"/>
    </source>
</evidence>
<dbReference type="GO" id="GO:0005634">
    <property type="term" value="C:nucleus"/>
    <property type="evidence" value="ECO:0007669"/>
    <property type="project" value="UniProtKB-SubCell"/>
</dbReference>
<dbReference type="EMBL" id="MCFJ01000010">
    <property type="protein sequence ID" value="ORY61617.1"/>
    <property type="molecule type" value="Genomic_DNA"/>
</dbReference>
<feature type="non-terminal residue" evidence="10">
    <location>
        <position position="1"/>
    </location>
</feature>
<dbReference type="PANTHER" id="PTHR47782">
    <property type="entry name" value="ZN(II)2CYS6 TRANSCRIPTION FACTOR (EUROFUNG)-RELATED"/>
    <property type="match status" value="1"/>
</dbReference>
<evidence type="ECO:0000256" key="7">
    <source>
        <dbReference type="ARBA" id="ARBA00023242"/>
    </source>
</evidence>
<reference evidence="10 11" key="1">
    <citation type="submission" date="2016-07" db="EMBL/GenBank/DDBJ databases">
        <title>Pervasive Adenine N6-methylation of Active Genes in Fungi.</title>
        <authorList>
            <consortium name="DOE Joint Genome Institute"/>
            <person name="Mondo S.J."/>
            <person name="Dannebaum R.O."/>
            <person name="Kuo R.C."/>
            <person name="Labutti K."/>
            <person name="Haridas S."/>
            <person name="Kuo A."/>
            <person name="Salamov A."/>
            <person name="Ahrendt S.R."/>
            <person name="Lipzen A."/>
            <person name="Sullivan W."/>
            <person name="Andreopoulos W.B."/>
            <person name="Clum A."/>
            <person name="Lindquist E."/>
            <person name="Daum C."/>
            <person name="Ramamoorthy G.K."/>
            <person name="Gryganskyi A."/>
            <person name="Culley D."/>
            <person name="Magnuson J.K."/>
            <person name="James T.Y."/>
            <person name="O'Malley M.A."/>
            <person name="Stajich J.E."/>
            <person name="Spatafora J.W."/>
            <person name="Visel A."/>
            <person name="Grigoriev I.V."/>
        </authorList>
    </citation>
    <scope>NUCLEOTIDE SEQUENCE [LARGE SCALE GENOMIC DNA]</scope>
    <source>
        <strain evidence="10 11">CBS 129021</strain>
    </source>
</reference>
<comment type="caution">
    <text evidence="10">The sequence shown here is derived from an EMBL/GenBank/DDBJ whole genome shotgun (WGS) entry which is preliminary data.</text>
</comment>
<evidence type="ECO:0000256" key="1">
    <source>
        <dbReference type="ARBA" id="ARBA00004123"/>
    </source>
</evidence>
<evidence type="ECO:0000256" key="6">
    <source>
        <dbReference type="ARBA" id="ARBA00023163"/>
    </source>
</evidence>
<dbReference type="InterPro" id="IPR001138">
    <property type="entry name" value="Zn2Cys6_DnaBD"/>
</dbReference>
<dbReference type="GO" id="GO:0043565">
    <property type="term" value="F:sequence-specific DNA binding"/>
    <property type="evidence" value="ECO:0007669"/>
    <property type="project" value="TreeGrafter"/>
</dbReference>
<dbReference type="InParanoid" id="A0A1Y2DQW5"/>
<name>A0A1Y2DQW5_9PEZI</name>
<feature type="domain" description="Zn(2)-C6 fungal-type" evidence="9">
    <location>
        <begin position="8"/>
        <end position="37"/>
    </location>
</feature>
<feature type="region of interest" description="Disordered" evidence="8">
    <location>
        <begin position="69"/>
        <end position="133"/>
    </location>
</feature>
<dbReference type="RefSeq" id="XP_040713694.1">
    <property type="nucleotide sequence ID" value="XM_040854577.1"/>
</dbReference>
<dbReference type="Pfam" id="PF00172">
    <property type="entry name" value="Zn_clus"/>
    <property type="match status" value="1"/>
</dbReference>
<evidence type="ECO:0000256" key="3">
    <source>
        <dbReference type="ARBA" id="ARBA00022833"/>
    </source>
</evidence>
<feature type="compositionally biased region" description="Polar residues" evidence="8">
    <location>
        <begin position="82"/>
        <end position="92"/>
    </location>
</feature>
<dbReference type="PANTHER" id="PTHR47782:SF1">
    <property type="entry name" value="PYRIMIDINE PATHWAY REGULATORY PROTEIN 1"/>
    <property type="match status" value="1"/>
</dbReference>
<keyword evidence="5" id="KW-0238">DNA-binding</keyword>
<dbReference type="STRING" id="1141098.A0A1Y2DQW5"/>
<dbReference type="InterPro" id="IPR036864">
    <property type="entry name" value="Zn2-C6_fun-type_DNA-bd_sf"/>
</dbReference>
<dbReference type="GO" id="GO:0000981">
    <property type="term" value="F:DNA-binding transcription factor activity, RNA polymerase II-specific"/>
    <property type="evidence" value="ECO:0007669"/>
    <property type="project" value="InterPro"/>
</dbReference>
<sequence length="611" mass="67411">RSSRIKLACSRCQKRKIKCDGQVPACSSCKKTGAICSGGNTSRDRLYVNSLWNRVRWLESALEGLSPDFDFSQAPPVGSGQPEESQTQNGGTVNLDPITPNRHGGDTTINTGDLTTVSNGNQVSTPAGDADQSNAERVHDIGLVSVGAGHDLRYVGPSSGYAFAKLLLKVTGVPAPRGNSLQQKRRDLAPSDALTAAQALRITPSPLPAKLEHSVQLSSVYWETMHPQYPFLHQPTYLKRLEHVYGSPEPRPVYKFQTFMVLAISATVLSHRYKTVLSAEGFAASALEAFEKTQVEGSLEGIQCLLLLIVYALVNPSTRLNAWYLNYLCISAVLDLGLQRDVRGNLSLLTREMRTRIFWVVYSLDRSLATALGRPIGLRDEACDLRLPLDIDDDQLLDPNATPRQFGTNPMGITNAIHLIKLAHLNSEIKYIGHSISNKTPSYCYPVVTDLEAWQSNMQSRLDQWAVELSQHCPSRYLTQVATLRYHEARILLLRPSPANISPAAAALRTCHVSASAVVRITLEMYREDLLVYSWPAMHTLFLATITMLYCVCAVPDLSEEAATAVEAVQMQLQAVSNILSSAAETWPDARRSRDVLDEVGTATIRWIRRT</sequence>
<dbReference type="Proteomes" id="UP000193689">
    <property type="component" value="Unassembled WGS sequence"/>
</dbReference>
<keyword evidence="2" id="KW-0479">Metal-binding</keyword>
<comment type="subcellular location">
    <subcellularLocation>
        <location evidence="1">Nucleus</location>
    </subcellularLocation>
</comment>
<gene>
    <name evidence="10" type="ORF">BCR38DRAFT_303014</name>
</gene>
<dbReference type="GO" id="GO:0008270">
    <property type="term" value="F:zinc ion binding"/>
    <property type="evidence" value="ECO:0007669"/>
    <property type="project" value="InterPro"/>
</dbReference>
<evidence type="ECO:0000256" key="8">
    <source>
        <dbReference type="SAM" id="MobiDB-lite"/>
    </source>
</evidence>
<evidence type="ECO:0000256" key="4">
    <source>
        <dbReference type="ARBA" id="ARBA00023015"/>
    </source>
</evidence>
<feature type="compositionally biased region" description="Polar residues" evidence="8">
    <location>
        <begin position="107"/>
        <end position="133"/>
    </location>
</feature>
<feature type="non-terminal residue" evidence="10">
    <location>
        <position position="611"/>
    </location>
</feature>
<dbReference type="GeneID" id="63770789"/>
<evidence type="ECO:0000313" key="11">
    <source>
        <dbReference type="Proteomes" id="UP000193689"/>
    </source>
</evidence>
<dbReference type="InterPro" id="IPR052202">
    <property type="entry name" value="Yeast_MetPath_Reg"/>
</dbReference>
<dbReference type="SMART" id="SM00906">
    <property type="entry name" value="Fungal_trans"/>
    <property type="match status" value="1"/>
</dbReference>
<organism evidence="10 11">
    <name type="scientific">Pseudomassariella vexata</name>
    <dbReference type="NCBI Taxonomy" id="1141098"/>
    <lineage>
        <taxon>Eukaryota</taxon>
        <taxon>Fungi</taxon>
        <taxon>Dikarya</taxon>
        <taxon>Ascomycota</taxon>
        <taxon>Pezizomycotina</taxon>
        <taxon>Sordariomycetes</taxon>
        <taxon>Xylariomycetidae</taxon>
        <taxon>Amphisphaeriales</taxon>
        <taxon>Pseudomassariaceae</taxon>
        <taxon>Pseudomassariella</taxon>
    </lineage>
</organism>
<keyword evidence="3" id="KW-0862">Zinc</keyword>
<dbReference type="AlphaFoldDB" id="A0A1Y2DQW5"/>
<proteinExistence type="predicted"/>
<dbReference type="SUPFAM" id="SSF57701">
    <property type="entry name" value="Zn2/Cys6 DNA-binding domain"/>
    <property type="match status" value="1"/>
</dbReference>
<keyword evidence="6" id="KW-0804">Transcription</keyword>
<evidence type="ECO:0000313" key="10">
    <source>
        <dbReference type="EMBL" id="ORY61617.1"/>
    </source>
</evidence>
<evidence type="ECO:0000259" key="9">
    <source>
        <dbReference type="PROSITE" id="PS50048"/>
    </source>
</evidence>
<keyword evidence="7" id="KW-0539">Nucleus</keyword>
<dbReference type="SMART" id="SM00066">
    <property type="entry name" value="GAL4"/>
    <property type="match status" value="1"/>
</dbReference>
<evidence type="ECO:0000256" key="2">
    <source>
        <dbReference type="ARBA" id="ARBA00022723"/>
    </source>
</evidence>
<dbReference type="Pfam" id="PF04082">
    <property type="entry name" value="Fungal_trans"/>
    <property type="match status" value="1"/>
</dbReference>
<dbReference type="InterPro" id="IPR007219">
    <property type="entry name" value="XnlR_reg_dom"/>
</dbReference>
<keyword evidence="4" id="KW-0805">Transcription regulation</keyword>
<keyword evidence="11" id="KW-1185">Reference proteome</keyword>
<dbReference type="CDD" id="cd00067">
    <property type="entry name" value="GAL4"/>
    <property type="match status" value="1"/>
</dbReference>